<dbReference type="Proteomes" id="UP000198324">
    <property type="component" value="Unassembled WGS sequence"/>
</dbReference>
<feature type="region of interest" description="Disordered" evidence="1">
    <location>
        <begin position="160"/>
        <end position="189"/>
    </location>
</feature>
<dbReference type="Pfam" id="PF13801">
    <property type="entry name" value="Metal_resist"/>
    <property type="match status" value="1"/>
</dbReference>
<dbReference type="InterPro" id="IPR025961">
    <property type="entry name" value="Metal_resist"/>
</dbReference>
<name>A0A238Z412_9BACT</name>
<evidence type="ECO:0000313" key="3">
    <source>
        <dbReference type="EMBL" id="SNR77631.1"/>
    </source>
</evidence>
<dbReference type="AlphaFoldDB" id="A0A238Z412"/>
<evidence type="ECO:0000256" key="2">
    <source>
        <dbReference type="SAM" id="SignalP"/>
    </source>
</evidence>
<accession>A0A238Z412</accession>
<feature type="signal peptide" evidence="2">
    <location>
        <begin position="1"/>
        <end position="24"/>
    </location>
</feature>
<organism evidence="3 4">
    <name type="scientific">Humidesulfovibrio mexicanus</name>
    <dbReference type="NCBI Taxonomy" id="147047"/>
    <lineage>
        <taxon>Bacteria</taxon>
        <taxon>Pseudomonadati</taxon>
        <taxon>Thermodesulfobacteriota</taxon>
        <taxon>Desulfovibrionia</taxon>
        <taxon>Desulfovibrionales</taxon>
        <taxon>Desulfovibrionaceae</taxon>
        <taxon>Humidesulfovibrio</taxon>
    </lineage>
</organism>
<dbReference type="EMBL" id="FZOC01000002">
    <property type="protein sequence ID" value="SNR77631.1"/>
    <property type="molecule type" value="Genomic_DNA"/>
</dbReference>
<proteinExistence type="predicted"/>
<keyword evidence="4" id="KW-1185">Reference proteome</keyword>
<gene>
    <name evidence="3" type="ORF">SAMN04488503_1198</name>
</gene>
<dbReference type="RefSeq" id="WP_089272721.1">
    <property type="nucleotide sequence ID" value="NZ_FZOC01000002.1"/>
</dbReference>
<evidence type="ECO:0000256" key="1">
    <source>
        <dbReference type="SAM" id="MobiDB-lite"/>
    </source>
</evidence>
<keyword evidence="2" id="KW-0732">Signal</keyword>
<feature type="chain" id="PRO_5012195814" evidence="2">
    <location>
        <begin position="25"/>
        <end position="189"/>
    </location>
</feature>
<evidence type="ECO:0000313" key="4">
    <source>
        <dbReference type="Proteomes" id="UP000198324"/>
    </source>
</evidence>
<reference evidence="3 4" key="1">
    <citation type="submission" date="2017-06" db="EMBL/GenBank/DDBJ databases">
        <authorList>
            <person name="Kim H.J."/>
            <person name="Triplett B.A."/>
        </authorList>
    </citation>
    <scope>NUCLEOTIDE SEQUENCE [LARGE SCALE GENOMIC DNA]</scope>
    <source>
        <strain evidence="3 4">DSM 13116</strain>
    </source>
</reference>
<protein>
    <submittedName>
        <fullName evidence="3">Heavy-metal resistance</fullName>
    </submittedName>
</protein>
<dbReference type="Gene3D" id="1.20.120.1490">
    <property type="match status" value="1"/>
</dbReference>
<sequence>MKRFPTILAASCAAIALSSSLALAAEPIQPPRHIPHATPWNHGRGGMMVPDAGPFAQLSPEKQEAARRLMDAHAKAMAPLHQDLYAKMAALEALNAAGEGEGAKAKAVIRDIADLNAKMLIENGKFRTRMIKETGLRIPVMGHGPRHGMMGGKGCGMMAGPGAPVPPPPANAEADAVADDAVTDHSAHH</sequence>